<comment type="caution">
    <text evidence="1">The sequence shown here is derived from an EMBL/GenBank/DDBJ whole genome shotgun (WGS) entry which is preliminary data.</text>
</comment>
<accession>A0A3M7RTC7</accession>
<organism evidence="1 2">
    <name type="scientific">Brachionus plicatilis</name>
    <name type="common">Marine rotifer</name>
    <name type="synonym">Brachionus muelleri</name>
    <dbReference type="NCBI Taxonomy" id="10195"/>
    <lineage>
        <taxon>Eukaryota</taxon>
        <taxon>Metazoa</taxon>
        <taxon>Spiralia</taxon>
        <taxon>Gnathifera</taxon>
        <taxon>Rotifera</taxon>
        <taxon>Eurotatoria</taxon>
        <taxon>Monogononta</taxon>
        <taxon>Pseudotrocha</taxon>
        <taxon>Ploima</taxon>
        <taxon>Brachionidae</taxon>
        <taxon>Brachionus</taxon>
    </lineage>
</organism>
<gene>
    <name evidence="1" type="ORF">BpHYR1_031342</name>
</gene>
<evidence type="ECO:0000313" key="1">
    <source>
        <dbReference type="EMBL" id="RNA26557.1"/>
    </source>
</evidence>
<feature type="non-terminal residue" evidence="1">
    <location>
        <position position="1"/>
    </location>
</feature>
<sequence>SFQGLPERLRSETEPVSSYRLTNCQCYRTQFDFDQYFTLNNSIKKDYLCKHIAASAVKTKLVEIDYSFKEKTDFLVKNKKVAKLNISISHGLIFSCLNHKMYPMLKYNEKLILQSFSFLIFVSLVKLNDN</sequence>
<keyword evidence="2" id="KW-1185">Reference proteome</keyword>
<protein>
    <submittedName>
        <fullName evidence="1">Uncharacterized protein</fullName>
    </submittedName>
</protein>
<proteinExistence type="predicted"/>
<evidence type="ECO:0000313" key="2">
    <source>
        <dbReference type="Proteomes" id="UP000276133"/>
    </source>
</evidence>
<dbReference type="Proteomes" id="UP000276133">
    <property type="component" value="Unassembled WGS sequence"/>
</dbReference>
<dbReference type="AlphaFoldDB" id="A0A3M7RTC7"/>
<reference evidence="1 2" key="1">
    <citation type="journal article" date="2018" name="Sci. Rep.">
        <title>Genomic signatures of local adaptation to the degree of environmental predictability in rotifers.</title>
        <authorList>
            <person name="Franch-Gras L."/>
            <person name="Hahn C."/>
            <person name="Garcia-Roger E.M."/>
            <person name="Carmona M.J."/>
            <person name="Serra M."/>
            <person name="Gomez A."/>
        </authorList>
    </citation>
    <scope>NUCLEOTIDE SEQUENCE [LARGE SCALE GENOMIC DNA]</scope>
    <source>
        <strain evidence="1">HYR1</strain>
    </source>
</reference>
<dbReference type="EMBL" id="REGN01002714">
    <property type="protein sequence ID" value="RNA26557.1"/>
    <property type="molecule type" value="Genomic_DNA"/>
</dbReference>
<name>A0A3M7RTC7_BRAPC</name>